<comment type="caution">
    <text evidence="1">The sequence shown here is derived from an EMBL/GenBank/DDBJ whole genome shotgun (WGS) entry which is preliminary data.</text>
</comment>
<dbReference type="Proteomes" id="UP001500748">
    <property type="component" value="Unassembled WGS sequence"/>
</dbReference>
<proteinExistence type="predicted"/>
<evidence type="ECO:0000313" key="2">
    <source>
        <dbReference type="Proteomes" id="UP001500748"/>
    </source>
</evidence>
<accession>A0ABP7GWA3</accession>
<dbReference type="EMBL" id="BAABDU010000006">
    <property type="protein sequence ID" value="GAA3777426.1"/>
    <property type="molecule type" value="Genomic_DNA"/>
</dbReference>
<sequence>MSFKFSATVKSLSNKPFTVVLCLLSPLLFTSCYSYKIYPKEYRNVKNITEKETVYVLNDTLKKELKILEKSDLFTFTKDSTKTNLKIKLYPIRQYPACGNPIIAQVLTLGQLPVNLPNQYEYQFDRIEKGKITPQKFNLGITQRYWFWDAFTFSRNFEKKAGKVLLAQYQDKQN</sequence>
<evidence type="ECO:0008006" key="3">
    <source>
        <dbReference type="Google" id="ProtNLM"/>
    </source>
</evidence>
<evidence type="ECO:0000313" key="1">
    <source>
        <dbReference type="EMBL" id="GAA3777426.1"/>
    </source>
</evidence>
<dbReference type="PROSITE" id="PS51257">
    <property type="entry name" value="PROKAR_LIPOPROTEIN"/>
    <property type="match status" value="1"/>
</dbReference>
<protein>
    <recommendedName>
        <fullName evidence="3">Lipoprotein</fullName>
    </recommendedName>
</protein>
<keyword evidence="2" id="KW-1185">Reference proteome</keyword>
<name>A0ABP7GWA3_9FLAO</name>
<organism evidence="1 2">
    <name type="scientific">Flavobacterium ginsengiterrae</name>
    <dbReference type="NCBI Taxonomy" id="871695"/>
    <lineage>
        <taxon>Bacteria</taxon>
        <taxon>Pseudomonadati</taxon>
        <taxon>Bacteroidota</taxon>
        <taxon>Flavobacteriia</taxon>
        <taxon>Flavobacteriales</taxon>
        <taxon>Flavobacteriaceae</taxon>
        <taxon>Flavobacterium</taxon>
    </lineage>
</organism>
<gene>
    <name evidence="1" type="ORF">GCM10022423_36100</name>
</gene>
<reference evidence="2" key="1">
    <citation type="journal article" date="2019" name="Int. J. Syst. Evol. Microbiol.">
        <title>The Global Catalogue of Microorganisms (GCM) 10K type strain sequencing project: providing services to taxonomists for standard genome sequencing and annotation.</title>
        <authorList>
            <consortium name="The Broad Institute Genomics Platform"/>
            <consortium name="The Broad Institute Genome Sequencing Center for Infectious Disease"/>
            <person name="Wu L."/>
            <person name="Ma J."/>
        </authorList>
    </citation>
    <scope>NUCLEOTIDE SEQUENCE [LARGE SCALE GENOMIC DNA]</scope>
    <source>
        <strain evidence="2">JCM 17337</strain>
    </source>
</reference>
<dbReference type="RefSeq" id="WP_345146029.1">
    <property type="nucleotide sequence ID" value="NZ_BAABDU010000006.1"/>
</dbReference>